<evidence type="ECO:0000313" key="4">
    <source>
        <dbReference type="EMBL" id="CAL4094362.1"/>
    </source>
</evidence>
<dbReference type="PANTHER" id="PTHR13211">
    <property type="entry name" value="TELOMERASE CAJAL BODY PROTEIN 1"/>
    <property type="match status" value="1"/>
</dbReference>
<feature type="compositionally biased region" description="Polar residues" evidence="3">
    <location>
        <begin position="25"/>
        <end position="36"/>
    </location>
</feature>
<feature type="region of interest" description="Disordered" evidence="3">
    <location>
        <begin position="19"/>
        <end position="58"/>
    </location>
</feature>
<comment type="similarity">
    <text evidence="1">Belongs to the TCAB1 family.</text>
</comment>
<dbReference type="PANTHER" id="PTHR13211:SF0">
    <property type="entry name" value="TELOMERASE CAJAL BODY PROTEIN 1"/>
    <property type="match status" value="1"/>
</dbReference>
<comment type="caution">
    <text evidence="4">The sequence shown here is derived from an EMBL/GenBank/DDBJ whole genome shotgun (WGS) entry which is preliminary data.</text>
</comment>
<dbReference type="SUPFAM" id="SSF50978">
    <property type="entry name" value="WD40 repeat-like"/>
    <property type="match status" value="1"/>
</dbReference>
<keyword evidence="5" id="KW-1185">Reference proteome</keyword>
<dbReference type="InterPro" id="IPR051150">
    <property type="entry name" value="SWT21/TCAB1_mRNA_Telomere"/>
</dbReference>
<feature type="compositionally biased region" description="Low complexity" evidence="3">
    <location>
        <begin position="46"/>
        <end position="57"/>
    </location>
</feature>
<dbReference type="GO" id="GO:0015030">
    <property type="term" value="C:Cajal body"/>
    <property type="evidence" value="ECO:0007669"/>
    <property type="project" value="TreeGrafter"/>
</dbReference>
<evidence type="ECO:0000256" key="2">
    <source>
        <dbReference type="ARBA" id="ARBA00041558"/>
    </source>
</evidence>
<organism evidence="4 5">
    <name type="scientific">Meganyctiphanes norvegica</name>
    <name type="common">Northern krill</name>
    <name type="synonym">Thysanopoda norvegica</name>
    <dbReference type="NCBI Taxonomy" id="48144"/>
    <lineage>
        <taxon>Eukaryota</taxon>
        <taxon>Metazoa</taxon>
        <taxon>Ecdysozoa</taxon>
        <taxon>Arthropoda</taxon>
        <taxon>Crustacea</taxon>
        <taxon>Multicrustacea</taxon>
        <taxon>Malacostraca</taxon>
        <taxon>Eumalacostraca</taxon>
        <taxon>Eucarida</taxon>
        <taxon>Euphausiacea</taxon>
        <taxon>Euphausiidae</taxon>
        <taxon>Meganyctiphanes</taxon>
    </lineage>
</organism>
<dbReference type="EMBL" id="CAXKWB010009340">
    <property type="protein sequence ID" value="CAL4094362.1"/>
    <property type="molecule type" value="Genomic_DNA"/>
</dbReference>
<proteinExistence type="inferred from homology"/>
<dbReference type="AlphaFoldDB" id="A0AAV2QRN3"/>
<dbReference type="InterPro" id="IPR001680">
    <property type="entry name" value="WD40_rpt"/>
</dbReference>
<dbReference type="InterPro" id="IPR015943">
    <property type="entry name" value="WD40/YVTN_repeat-like_dom_sf"/>
</dbReference>
<sequence length="400" mass="44798">MESESELEKRKRELLSQLENGYNVAAQQEEGSSTEMQENKINDKINNSSGSNTSSICSEEDDNALLESVLSNTRVVSPDITVINGDVLHNETLLYHPVSKRYDFQHPVLAMNYNSQYNTPVNNFTKGCKWAPDGTCLLVASEDKKLRLFNLPPPVATGNFLDSDDWIERDCHKYSPAAITAQEGELIYDYTWYPAMKSSDPQSCCKSFFKIVCPEVNVPIGVAWTAKIDLMYSGLDEMVTARSISFNLDGTKLLCGFKKTIRVFNTARPGRQFQSIDSKGQPGIISCFAFHPQLPNIFAAGSYQGTIGITLINVRQIFFILYNGGQKILKLLILGVLITNLWARGIGDNSEIQCSMQSTNDVLLDLEKRVGTNPYFYVNPFSSRFPPDVPTHPDVLRVWN</sequence>
<dbReference type="Proteomes" id="UP001497623">
    <property type="component" value="Unassembled WGS sequence"/>
</dbReference>
<dbReference type="Gene3D" id="2.130.10.10">
    <property type="entry name" value="YVTN repeat-like/Quinoprotein amine dehydrogenase"/>
    <property type="match status" value="1"/>
</dbReference>
<evidence type="ECO:0000256" key="1">
    <source>
        <dbReference type="ARBA" id="ARBA00038279"/>
    </source>
</evidence>
<dbReference type="InterPro" id="IPR036322">
    <property type="entry name" value="WD40_repeat_dom_sf"/>
</dbReference>
<dbReference type="SMART" id="SM00320">
    <property type="entry name" value="WD40"/>
    <property type="match status" value="3"/>
</dbReference>
<dbReference type="GO" id="GO:0030576">
    <property type="term" value="P:Cajal body organization"/>
    <property type="evidence" value="ECO:0007669"/>
    <property type="project" value="TreeGrafter"/>
</dbReference>
<gene>
    <name evidence="4" type="ORF">MNOR_LOCUS15131</name>
</gene>
<reference evidence="4 5" key="1">
    <citation type="submission" date="2024-05" db="EMBL/GenBank/DDBJ databases">
        <authorList>
            <person name="Wallberg A."/>
        </authorList>
    </citation>
    <scope>NUCLEOTIDE SEQUENCE [LARGE SCALE GENOMIC DNA]</scope>
</reference>
<evidence type="ECO:0000256" key="3">
    <source>
        <dbReference type="SAM" id="MobiDB-lite"/>
    </source>
</evidence>
<feature type="non-terminal residue" evidence="4">
    <location>
        <position position="400"/>
    </location>
</feature>
<dbReference type="GO" id="GO:0003723">
    <property type="term" value="F:RNA binding"/>
    <property type="evidence" value="ECO:0007669"/>
    <property type="project" value="TreeGrafter"/>
</dbReference>
<accession>A0AAV2QRN3</accession>
<evidence type="ECO:0000313" key="5">
    <source>
        <dbReference type="Proteomes" id="UP001497623"/>
    </source>
</evidence>
<protein>
    <recommendedName>
        <fullName evidence="2">WD repeat-containing protein 79</fullName>
    </recommendedName>
</protein>
<name>A0AAV2QRN3_MEGNR</name>
<dbReference type="Pfam" id="PF00400">
    <property type="entry name" value="WD40"/>
    <property type="match status" value="1"/>
</dbReference>